<dbReference type="KEGG" id="tom:BWR18_11925"/>
<feature type="transmembrane region" description="Helical" evidence="1">
    <location>
        <begin position="158"/>
        <end position="178"/>
    </location>
</feature>
<dbReference type="Proteomes" id="UP000186336">
    <property type="component" value="Chromosome"/>
</dbReference>
<keyword evidence="1" id="KW-0472">Membrane</keyword>
<evidence type="ECO:0000313" key="2">
    <source>
        <dbReference type="EMBL" id="APX12305.1"/>
    </source>
</evidence>
<gene>
    <name evidence="2" type="ORF">BWR18_11925</name>
</gene>
<evidence type="ECO:0008006" key="4">
    <source>
        <dbReference type="Google" id="ProtNLM"/>
    </source>
</evidence>
<keyword evidence="1" id="KW-1133">Transmembrane helix</keyword>
<evidence type="ECO:0000256" key="1">
    <source>
        <dbReference type="SAM" id="Phobius"/>
    </source>
</evidence>
<proteinExistence type="predicted"/>
<dbReference type="EMBL" id="CP019312">
    <property type="protein sequence ID" value="APX12305.1"/>
    <property type="molecule type" value="Genomic_DNA"/>
</dbReference>
<name>A0A1P8MW58_9RHOB</name>
<keyword evidence="3" id="KW-1185">Reference proteome</keyword>
<reference evidence="2 3" key="1">
    <citation type="submission" date="2017-01" db="EMBL/GenBank/DDBJ databases">
        <title>Complete genome of Tateyamaria omphalii DOK1-4 isolated from seawater in Dokdo.</title>
        <authorList>
            <person name="Kim J.H."/>
            <person name="Chi W.-J."/>
        </authorList>
    </citation>
    <scope>NUCLEOTIDE SEQUENCE [LARGE SCALE GENOMIC DNA]</scope>
    <source>
        <strain evidence="2 3">DOK1-4</strain>
    </source>
</reference>
<dbReference type="OrthoDB" id="7875742at2"/>
<evidence type="ECO:0000313" key="3">
    <source>
        <dbReference type="Proteomes" id="UP000186336"/>
    </source>
</evidence>
<sequence length="180" mass="19125">MTALIDIPTNERGVIRVFALSMTDKEAQALKDDPAAINMALGADVNADQVEVFPVADLEGVGLVGYLTEGNAVPMDQITPDRAKLEKLGGWVLIIFSLAFEDRAATLDPASSLTLIGTYGELRTDWGAAEKVEADSAKPYSAPSETVKKKPSDAAMSGRIAMIALIVLGILTYLMIWIGG</sequence>
<organism evidence="2 3">
    <name type="scientific">Tateyamaria omphalii</name>
    <dbReference type="NCBI Taxonomy" id="299262"/>
    <lineage>
        <taxon>Bacteria</taxon>
        <taxon>Pseudomonadati</taxon>
        <taxon>Pseudomonadota</taxon>
        <taxon>Alphaproteobacteria</taxon>
        <taxon>Rhodobacterales</taxon>
        <taxon>Roseobacteraceae</taxon>
        <taxon>Tateyamaria</taxon>
    </lineage>
</organism>
<protein>
    <recommendedName>
        <fullName evidence="4">Aspartate carbamoyltransferase catalytic subunit</fullName>
    </recommendedName>
</protein>
<keyword evidence="1" id="KW-0812">Transmembrane</keyword>
<accession>A0A1P8MW58</accession>
<dbReference type="RefSeq" id="WP_076628504.1">
    <property type="nucleotide sequence ID" value="NZ_CP019312.1"/>
</dbReference>
<dbReference type="AlphaFoldDB" id="A0A1P8MW58"/>
<dbReference type="STRING" id="299262.BWR18_11925"/>